<dbReference type="Proteomes" id="UP001219956">
    <property type="component" value="Unassembled WGS sequence"/>
</dbReference>
<proteinExistence type="predicted"/>
<dbReference type="Gene3D" id="1.10.238.10">
    <property type="entry name" value="EF-hand"/>
    <property type="match status" value="3"/>
</dbReference>
<organism evidence="3 4">
    <name type="scientific">Vogesella aquatica</name>
    <dbReference type="NCBI Taxonomy" id="2984206"/>
    <lineage>
        <taxon>Bacteria</taxon>
        <taxon>Pseudomonadati</taxon>
        <taxon>Pseudomonadota</taxon>
        <taxon>Betaproteobacteria</taxon>
        <taxon>Neisseriales</taxon>
        <taxon>Chromobacteriaceae</taxon>
        <taxon>Vogesella</taxon>
    </lineage>
</organism>
<dbReference type="Pfam" id="PF13202">
    <property type="entry name" value="EF-hand_5"/>
    <property type="match status" value="1"/>
</dbReference>
<dbReference type="PROSITE" id="PS50222">
    <property type="entry name" value="EF_HAND_2"/>
    <property type="match status" value="2"/>
</dbReference>
<evidence type="ECO:0000259" key="2">
    <source>
        <dbReference type="PROSITE" id="PS50222"/>
    </source>
</evidence>
<evidence type="ECO:0000256" key="1">
    <source>
        <dbReference type="SAM" id="MobiDB-lite"/>
    </source>
</evidence>
<feature type="compositionally biased region" description="Polar residues" evidence="1">
    <location>
        <begin position="93"/>
        <end position="112"/>
    </location>
</feature>
<feature type="compositionally biased region" description="Low complexity" evidence="1">
    <location>
        <begin position="1"/>
        <end position="10"/>
    </location>
</feature>
<accession>A0ABT5ITZ4</accession>
<feature type="domain" description="EF-hand" evidence="2">
    <location>
        <begin position="31"/>
        <end position="66"/>
    </location>
</feature>
<feature type="compositionally biased region" description="Low complexity" evidence="1">
    <location>
        <begin position="138"/>
        <end position="152"/>
    </location>
</feature>
<protein>
    <submittedName>
        <fullName evidence="3">EF-hand domain-containing protein</fullName>
    </submittedName>
</protein>
<evidence type="ECO:0000313" key="4">
    <source>
        <dbReference type="Proteomes" id="UP001219956"/>
    </source>
</evidence>
<evidence type="ECO:0000313" key="3">
    <source>
        <dbReference type="EMBL" id="MDC7716004.1"/>
    </source>
</evidence>
<dbReference type="InterPro" id="IPR002048">
    <property type="entry name" value="EF_hand_dom"/>
</dbReference>
<feature type="region of interest" description="Disordered" evidence="1">
    <location>
        <begin position="61"/>
        <end position="162"/>
    </location>
</feature>
<dbReference type="EMBL" id="JAQQLF010000002">
    <property type="protein sequence ID" value="MDC7716004.1"/>
    <property type="molecule type" value="Genomic_DNA"/>
</dbReference>
<gene>
    <name evidence="3" type="ORF">PQU95_02045</name>
</gene>
<keyword evidence="4" id="KW-1185">Reference proteome</keyword>
<dbReference type="InterPro" id="IPR018247">
    <property type="entry name" value="EF_Hand_1_Ca_BS"/>
</dbReference>
<dbReference type="CDD" id="cd00051">
    <property type="entry name" value="EFh"/>
    <property type="match status" value="1"/>
</dbReference>
<feature type="compositionally biased region" description="Low complexity" evidence="1">
    <location>
        <begin position="202"/>
        <end position="219"/>
    </location>
</feature>
<feature type="domain" description="EF-hand" evidence="2">
    <location>
        <begin position="70"/>
        <end position="105"/>
    </location>
</feature>
<feature type="region of interest" description="Disordered" evidence="1">
    <location>
        <begin position="1"/>
        <end position="41"/>
    </location>
</feature>
<feature type="compositionally biased region" description="Polar residues" evidence="1">
    <location>
        <begin position="61"/>
        <end position="83"/>
    </location>
</feature>
<dbReference type="SMART" id="SM00054">
    <property type="entry name" value="EFh"/>
    <property type="match status" value="3"/>
</dbReference>
<dbReference type="RefSeq" id="WP_272750454.1">
    <property type="nucleotide sequence ID" value="NZ_JAQQLF010000002.1"/>
</dbReference>
<feature type="compositionally biased region" description="Polar residues" evidence="1">
    <location>
        <begin position="188"/>
        <end position="201"/>
    </location>
</feature>
<sequence length="253" mass="26469">MSSVTSSTSSYMPNMMQGPGAGPRGMRQRPEASEVAEQIFSKLDTDKQGYLEADDFASAISQLSRSGQSSNTASSDEVFSSLDSDSDGKVTQDELTSGIKSLQEQLDSQFNTMRMQGSMQGMGGGGMPPPPPGGPGGQRQDQGLDQSQLGDMATAAAESGNTQAASLFSQLADNFDEADADGDGKVSFSESVAYQRQQEQAGSTGSDSSSSNSGSVSSSQDMQGRIAQRLMEMMRAYDDFSAPDEGSSMRSAA</sequence>
<name>A0ABT5ITZ4_9NEIS</name>
<dbReference type="SUPFAM" id="SSF47473">
    <property type="entry name" value="EF-hand"/>
    <property type="match status" value="1"/>
</dbReference>
<dbReference type="InterPro" id="IPR011992">
    <property type="entry name" value="EF-hand-dom_pair"/>
</dbReference>
<dbReference type="PROSITE" id="PS00018">
    <property type="entry name" value="EF_HAND_1"/>
    <property type="match status" value="1"/>
</dbReference>
<feature type="region of interest" description="Disordered" evidence="1">
    <location>
        <begin position="176"/>
        <end position="231"/>
    </location>
</feature>
<comment type="caution">
    <text evidence="3">The sequence shown here is derived from an EMBL/GenBank/DDBJ whole genome shotgun (WGS) entry which is preliminary data.</text>
</comment>
<dbReference type="Pfam" id="PF13499">
    <property type="entry name" value="EF-hand_7"/>
    <property type="match status" value="1"/>
</dbReference>
<reference evidence="3 4" key="1">
    <citation type="submission" date="2023-01" db="EMBL/GenBank/DDBJ databases">
        <title>Novel species of the genus Vogesella isolated from rivers.</title>
        <authorList>
            <person name="Lu H."/>
        </authorList>
    </citation>
    <scope>NUCLEOTIDE SEQUENCE [LARGE SCALE GENOMIC DNA]</scope>
    <source>
        <strain evidence="3 4">DC21W</strain>
    </source>
</reference>